<sequence>MEKPFHFAYNPNQRQFIEDDRRYKEKVSQMNNGECNGSPTHFFVRPKEVENDVDLLDEHDSFYHTTKSLLVLFQIMGVMPIMRSPPGSKLPRTTFQFCSKAFMWAYTIYIIETVVVCYIAQERITKFLNTADKKFDEIIYNIIFMSILVPHFLLPVASWRNGSEVAKFKNMWTNYQLQYLRVTGTPIVFPNLYPLTWALCFVSWGVSIFIMLSQYLLQPDFKFLHTFAYYHILAMLNGFCSLWFINCTAFGAASKALAENLNKTLESYKPAHKLTEYRHLWVDLSHMMQQLGRAYSNMYGLYCLVIFFTTIIATFGAFSEILDHGATFKEFGLFVIVFYCMTLLFIICNEAHHASNKVGLDFQVRLLSVNLTAVDKDTEKEVDMFLIAIDKNPPTMNLDGYANINRELITTNISFMATYLVVLLQFKLTLLRQNAKNVLMQSMRNRVMNSEVNATMSTE</sequence>
<feature type="transmembrane region" description="Helical" evidence="8">
    <location>
        <begin position="331"/>
        <end position="352"/>
    </location>
</feature>
<protein>
    <recommendedName>
        <fullName evidence="8">Gustatory receptor</fullName>
    </recommendedName>
</protein>
<evidence type="ECO:0000256" key="4">
    <source>
        <dbReference type="ARBA" id="ARBA00022989"/>
    </source>
</evidence>
<feature type="transmembrane region" description="Helical" evidence="8">
    <location>
        <begin position="299"/>
        <end position="319"/>
    </location>
</feature>
<dbReference type="Proteomes" id="UP001151699">
    <property type="component" value="Chromosome C"/>
</dbReference>
<dbReference type="InterPro" id="IPR013604">
    <property type="entry name" value="7TM_chemorcpt"/>
</dbReference>
<dbReference type="PANTHER" id="PTHR21143">
    <property type="entry name" value="INVERTEBRATE GUSTATORY RECEPTOR"/>
    <property type="match status" value="1"/>
</dbReference>
<keyword evidence="5 8" id="KW-0472">Membrane</keyword>
<reference evidence="9" key="1">
    <citation type="submission" date="2022-07" db="EMBL/GenBank/DDBJ databases">
        <authorList>
            <person name="Trinca V."/>
            <person name="Uliana J.V.C."/>
            <person name="Torres T.T."/>
            <person name="Ward R.J."/>
            <person name="Monesi N."/>
        </authorList>
    </citation>
    <scope>NUCLEOTIDE SEQUENCE</scope>
    <source>
        <strain evidence="9">HSMRA1968</strain>
        <tissue evidence="9">Whole embryos</tissue>
    </source>
</reference>
<evidence type="ECO:0000256" key="8">
    <source>
        <dbReference type="RuleBase" id="RU363108"/>
    </source>
</evidence>
<comment type="similarity">
    <text evidence="8">Belongs to the insect chemoreceptor superfamily. Gustatory receptor (GR) family.</text>
</comment>
<dbReference type="EMBL" id="WJQU01000004">
    <property type="protein sequence ID" value="KAJ6636026.1"/>
    <property type="molecule type" value="Genomic_DNA"/>
</dbReference>
<evidence type="ECO:0000313" key="10">
    <source>
        <dbReference type="Proteomes" id="UP001151699"/>
    </source>
</evidence>
<dbReference type="Pfam" id="PF08395">
    <property type="entry name" value="7tm_7"/>
    <property type="match status" value="1"/>
</dbReference>
<proteinExistence type="inferred from homology"/>
<organism evidence="9 10">
    <name type="scientific">Pseudolycoriella hygida</name>
    <dbReference type="NCBI Taxonomy" id="35572"/>
    <lineage>
        <taxon>Eukaryota</taxon>
        <taxon>Metazoa</taxon>
        <taxon>Ecdysozoa</taxon>
        <taxon>Arthropoda</taxon>
        <taxon>Hexapoda</taxon>
        <taxon>Insecta</taxon>
        <taxon>Pterygota</taxon>
        <taxon>Neoptera</taxon>
        <taxon>Endopterygota</taxon>
        <taxon>Diptera</taxon>
        <taxon>Nematocera</taxon>
        <taxon>Sciaroidea</taxon>
        <taxon>Sciaridae</taxon>
        <taxon>Pseudolycoriella</taxon>
    </lineage>
</organism>
<keyword evidence="6 8" id="KW-0675">Receptor</keyword>
<evidence type="ECO:0000256" key="1">
    <source>
        <dbReference type="ARBA" id="ARBA00004651"/>
    </source>
</evidence>
<feature type="transmembrane region" description="Helical" evidence="8">
    <location>
        <begin position="101"/>
        <end position="119"/>
    </location>
</feature>
<evidence type="ECO:0000256" key="7">
    <source>
        <dbReference type="ARBA" id="ARBA00023224"/>
    </source>
</evidence>
<keyword evidence="7 8" id="KW-0807">Transducer</keyword>
<evidence type="ECO:0000256" key="3">
    <source>
        <dbReference type="ARBA" id="ARBA00022692"/>
    </source>
</evidence>
<dbReference type="AlphaFoldDB" id="A0A9Q0RXF9"/>
<evidence type="ECO:0000256" key="6">
    <source>
        <dbReference type="ARBA" id="ARBA00023170"/>
    </source>
</evidence>
<gene>
    <name evidence="9" type="primary">GPRgr22_2</name>
    <name evidence="9" type="ORF">Bhyg_14613</name>
</gene>
<keyword evidence="2 8" id="KW-1003">Cell membrane</keyword>
<dbReference type="PANTHER" id="PTHR21143:SF121">
    <property type="entry name" value="GUSTATORY AND ODORANT RECEPTOR 21A"/>
    <property type="match status" value="1"/>
</dbReference>
<dbReference type="GO" id="GO:0007165">
    <property type="term" value="P:signal transduction"/>
    <property type="evidence" value="ECO:0007669"/>
    <property type="project" value="UniProtKB-KW"/>
</dbReference>
<feature type="transmembrane region" description="Helical" evidence="8">
    <location>
        <begin position="195"/>
        <end position="217"/>
    </location>
</feature>
<name>A0A9Q0RXF9_9DIPT</name>
<dbReference type="GO" id="GO:0030425">
    <property type="term" value="C:dendrite"/>
    <property type="evidence" value="ECO:0007669"/>
    <property type="project" value="TreeGrafter"/>
</dbReference>
<dbReference type="GO" id="GO:0005886">
    <property type="term" value="C:plasma membrane"/>
    <property type="evidence" value="ECO:0007669"/>
    <property type="project" value="UniProtKB-SubCell"/>
</dbReference>
<dbReference type="GO" id="GO:0030424">
    <property type="term" value="C:axon"/>
    <property type="evidence" value="ECO:0007669"/>
    <property type="project" value="TreeGrafter"/>
</dbReference>
<comment type="subcellular location">
    <subcellularLocation>
        <location evidence="1 8">Cell membrane</location>
        <topology evidence="1 8">Multi-pass membrane protein</topology>
    </subcellularLocation>
</comment>
<evidence type="ECO:0000256" key="2">
    <source>
        <dbReference type="ARBA" id="ARBA00022475"/>
    </source>
</evidence>
<accession>A0A9Q0RXF9</accession>
<feature type="transmembrane region" description="Helical" evidence="8">
    <location>
        <begin position="408"/>
        <end position="426"/>
    </location>
</feature>
<evidence type="ECO:0000313" key="9">
    <source>
        <dbReference type="EMBL" id="KAJ6636026.1"/>
    </source>
</evidence>
<feature type="transmembrane region" description="Helical" evidence="8">
    <location>
        <begin position="229"/>
        <end position="253"/>
    </location>
</feature>
<dbReference type="GO" id="GO:0050909">
    <property type="term" value="P:sensory perception of taste"/>
    <property type="evidence" value="ECO:0007669"/>
    <property type="project" value="InterPro"/>
</dbReference>
<comment type="caution">
    <text evidence="9">The sequence shown here is derived from an EMBL/GenBank/DDBJ whole genome shotgun (WGS) entry which is preliminary data.</text>
</comment>
<dbReference type="GO" id="GO:0004984">
    <property type="term" value="F:olfactory receptor activity"/>
    <property type="evidence" value="ECO:0007669"/>
    <property type="project" value="TreeGrafter"/>
</dbReference>
<comment type="function">
    <text evidence="8">Gustatory receptor which mediates acceptance or avoidance behavior, depending on its substrates.</text>
</comment>
<dbReference type="OrthoDB" id="6625921at2759"/>
<keyword evidence="10" id="KW-1185">Reference proteome</keyword>
<keyword evidence="4 8" id="KW-1133">Transmembrane helix</keyword>
<evidence type="ECO:0000256" key="5">
    <source>
        <dbReference type="ARBA" id="ARBA00023136"/>
    </source>
</evidence>
<dbReference type="GO" id="GO:0043025">
    <property type="term" value="C:neuronal cell body"/>
    <property type="evidence" value="ECO:0007669"/>
    <property type="project" value="TreeGrafter"/>
</dbReference>
<keyword evidence="3 8" id="KW-0812">Transmembrane</keyword>
<feature type="transmembrane region" description="Helical" evidence="8">
    <location>
        <begin position="139"/>
        <end position="159"/>
    </location>
</feature>